<dbReference type="GO" id="GO:0008270">
    <property type="term" value="F:zinc ion binding"/>
    <property type="evidence" value="ECO:0007669"/>
    <property type="project" value="UniProtKB-KW"/>
</dbReference>
<dbReference type="GO" id="GO:0003676">
    <property type="term" value="F:nucleic acid binding"/>
    <property type="evidence" value="ECO:0007669"/>
    <property type="project" value="InterPro"/>
</dbReference>
<keyword evidence="3" id="KW-0862">Zinc</keyword>
<dbReference type="Gene3D" id="2.20.25.10">
    <property type="match status" value="1"/>
</dbReference>
<reference evidence="5" key="1">
    <citation type="submission" date="2018-10" db="EMBL/GenBank/DDBJ databases">
        <title>Hidden diversity of soil giant viruses.</title>
        <authorList>
            <person name="Schulz F."/>
            <person name="Alteio L."/>
            <person name="Goudeau D."/>
            <person name="Ryan E.M."/>
            <person name="Malmstrom R.R."/>
            <person name="Blanchard J."/>
            <person name="Woyke T."/>
        </authorList>
    </citation>
    <scope>NUCLEOTIDE SEQUENCE</scope>
    <source>
        <strain evidence="5">SYV1</strain>
    </source>
</reference>
<evidence type="ECO:0000256" key="2">
    <source>
        <dbReference type="ARBA" id="ARBA00022771"/>
    </source>
</evidence>
<proteinExistence type="predicted"/>
<dbReference type="InterPro" id="IPR001222">
    <property type="entry name" value="Znf_TFIIS"/>
</dbReference>
<evidence type="ECO:0000259" key="4">
    <source>
        <dbReference type="Pfam" id="PF01096"/>
    </source>
</evidence>
<dbReference type="SUPFAM" id="SSF57783">
    <property type="entry name" value="Zinc beta-ribbon"/>
    <property type="match status" value="1"/>
</dbReference>
<protein>
    <recommendedName>
        <fullName evidence="4">TFIIS-type domain-containing protein</fullName>
    </recommendedName>
</protein>
<organism evidence="5">
    <name type="scientific">Sylvanvirus sp</name>
    <dbReference type="NCBI Taxonomy" id="2487774"/>
    <lineage>
        <taxon>Viruses</taxon>
    </lineage>
</organism>
<gene>
    <name evidence="5" type="ORF">Sylvanvirus20_9</name>
</gene>
<evidence type="ECO:0000256" key="1">
    <source>
        <dbReference type="ARBA" id="ARBA00022723"/>
    </source>
</evidence>
<accession>A0A3G5AL50</accession>
<keyword evidence="1" id="KW-0479">Metal-binding</keyword>
<sequence>MKKLPITKRAEWVNELAQTMYDQFHDVSTDSLEDMKRGITDLESWAFKNQYISHGLVPYQYALINAITDGIKSGQFGESIAMTALADWESQIEETPSKVTSIYSQLLEYEINAQYQLSDSNEGSTVNNVSDMSQKNSVQIDSSIQDTDTVMAPTNSLPDRIDIVNGSGLVDDSCLNEAKANPVESVPADPEMTESYQKKQARRRKGNWCGRCKTAKYVTFSTKQSSCADEMSKVTYKCTQCGKSWT</sequence>
<evidence type="ECO:0000256" key="3">
    <source>
        <dbReference type="ARBA" id="ARBA00022833"/>
    </source>
</evidence>
<keyword evidence="2" id="KW-0863">Zinc-finger</keyword>
<feature type="domain" description="TFIIS-type" evidence="4">
    <location>
        <begin position="209"/>
        <end position="246"/>
    </location>
</feature>
<name>A0A3G5AL50_9VIRU</name>
<dbReference type="GO" id="GO:0006351">
    <property type="term" value="P:DNA-templated transcription"/>
    <property type="evidence" value="ECO:0007669"/>
    <property type="project" value="InterPro"/>
</dbReference>
<evidence type="ECO:0000313" key="5">
    <source>
        <dbReference type="EMBL" id="AYV87043.1"/>
    </source>
</evidence>
<dbReference type="Pfam" id="PF01096">
    <property type="entry name" value="Zn_ribbon_TFIIS"/>
    <property type="match status" value="1"/>
</dbReference>
<dbReference type="EMBL" id="MK072526">
    <property type="protein sequence ID" value="AYV87043.1"/>
    <property type="molecule type" value="Genomic_DNA"/>
</dbReference>